<keyword evidence="2" id="KW-0521">NADP</keyword>
<dbReference type="Proteomes" id="UP001501074">
    <property type="component" value="Unassembled WGS sequence"/>
</dbReference>
<reference evidence="6" key="1">
    <citation type="journal article" date="2019" name="Int. J. Syst. Evol. Microbiol.">
        <title>The Global Catalogue of Microorganisms (GCM) 10K type strain sequencing project: providing services to taxonomists for standard genome sequencing and annotation.</title>
        <authorList>
            <consortium name="The Broad Institute Genomics Platform"/>
            <consortium name="The Broad Institute Genome Sequencing Center for Infectious Disease"/>
            <person name="Wu L."/>
            <person name="Ma J."/>
        </authorList>
    </citation>
    <scope>NUCLEOTIDE SEQUENCE [LARGE SCALE GENOMIC DNA]</scope>
    <source>
        <strain evidence="6">JCM 16902</strain>
    </source>
</reference>
<dbReference type="CDD" id="cd05324">
    <property type="entry name" value="carb_red_PTCR-like_SDR_c"/>
    <property type="match status" value="1"/>
</dbReference>
<dbReference type="InterPro" id="IPR036291">
    <property type="entry name" value="NAD(P)-bd_dom_sf"/>
</dbReference>
<dbReference type="InterPro" id="IPR045313">
    <property type="entry name" value="CBR1-like"/>
</dbReference>
<dbReference type="Pfam" id="PF00106">
    <property type="entry name" value="adh_short"/>
    <property type="match status" value="1"/>
</dbReference>
<evidence type="ECO:0000313" key="6">
    <source>
        <dbReference type="Proteomes" id="UP001501074"/>
    </source>
</evidence>
<evidence type="ECO:0000313" key="5">
    <source>
        <dbReference type="EMBL" id="GAA3600336.1"/>
    </source>
</evidence>
<evidence type="ECO:0000256" key="3">
    <source>
        <dbReference type="ARBA" id="ARBA00023002"/>
    </source>
</evidence>
<protein>
    <submittedName>
        <fullName evidence="5">SDR family oxidoreductase</fullName>
    </submittedName>
</protein>
<sequence length="248" mass="26083">MTTTALITGANKGIGFETARLLGERGFTVLVGARSEAGEGAARTLRERGLDARSLRIDVTDDASIERARAEVGAEFGRLDVLVNNAGIASSTAVGTRGGPSTATRAAMREIYETNVFGLVAVTNAFLPLLRRADAARIVNVSSQVGSFRSVGTPGESLWYVTTIPYPTSKTAVNMITLMYAKELADTPIKVNSADPGYCSTDLTGRTGERTPEQGALVSVALATLPADGPSGRFFTDGDPTLNEPLPW</sequence>
<dbReference type="EMBL" id="BAAAZO010000002">
    <property type="protein sequence ID" value="GAA3600336.1"/>
    <property type="molecule type" value="Genomic_DNA"/>
</dbReference>
<dbReference type="SUPFAM" id="SSF51735">
    <property type="entry name" value="NAD(P)-binding Rossmann-fold domains"/>
    <property type="match status" value="1"/>
</dbReference>
<dbReference type="Gene3D" id="3.40.50.720">
    <property type="entry name" value="NAD(P)-binding Rossmann-like Domain"/>
    <property type="match status" value="1"/>
</dbReference>
<organism evidence="5 6">
    <name type="scientific">Kineosporia mesophila</name>
    <dbReference type="NCBI Taxonomy" id="566012"/>
    <lineage>
        <taxon>Bacteria</taxon>
        <taxon>Bacillati</taxon>
        <taxon>Actinomycetota</taxon>
        <taxon>Actinomycetes</taxon>
        <taxon>Kineosporiales</taxon>
        <taxon>Kineosporiaceae</taxon>
        <taxon>Kineosporia</taxon>
    </lineage>
</organism>
<comment type="similarity">
    <text evidence="1 4">Belongs to the short-chain dehydrogenases/reductases (SDR) family.</text>
</comment>
<dbReference type="RefSeq" id="WP_231486238.1">
    <property type="nucleotide sequence ID" value="NZ_BAAAZO010000002.1"/>
</dbReference>
<dbReference type="InterPro" id="IPR002347">
    <property type="entry name" value="SDR_fam"/>
</dbReference>
<keyword evidence="3" id="KW-0560">Oxidoreductase</keyword>
<keyword evidence="6" id="KW-1185">Reference proteome</keyword>
<evidence type="ECO:0000256" key="2">
    <source>
        <dbReference type="ARBA" id="ARBA00022857"/>
    </source>
</evidence>
<evidence type="ECO:0000256" key="4">
    <source>
        <dbReference type="RuleBase" id="RU000363"/>
    </source>
</evidence>
<dbReference type="PANTHER" id="PTHR43490:SF99">
    <property type="entry name" value="SHORT-CHAIN DEHYDROGENASE_REDUCTASE"/>
    <property type="match status" value="1"/>
</dbReference>
<gene>
    <name evidence="5" type="ORF">GCM10022223_14880</name>
</gene>
<evidence type="ECO:0000256" key="1">
    <source>
        <dbReference type="ARBA" id="ARBA00006484"/>
    </source>
</evidence>
<dbReference type="PANTHER" id="PTHR43490">
    <property type="entry name" value="(+)-NEOMENTHOL DEHYDROGENASE"/>
    <property type="match status" value="1"/>
</dbReference>
<name>A0ABP6Z7L8_9ACTN</name>
<accession>A0ABP6Z7L8</accession>
<proteinExistence type="inferred from homology"/>
<comment type="caution">
    <text evidence="5">The sequence shown here is derived from an EMBL/GenBank/DDBJ whole genome shotgun (WGS) entry which is preliminary data.</text>
</comment>
<dbReference type="PRINTS" id="PR00081">
    <property type="entry name" value="GDHRDH"/>
</dbReference>
<dbReference type="PRINTS" id="PR00080">
    <property type="entry name" value="SDRFAMILY"/>
</dbReference>